<feature type="transmembrane region" description="Helical" evidence="1">
    <location>
        <begin position="18"/>
        <end position="40"/>
    </location>
</feature>
<proteinExistence type="predicted"/>
<reference evidence="2 3" key="1">
    <citation type="submission" date="2020-10" db="EMBL/GenBank/DDBJ databases">
        <title>Complete genome sequence of Corynebacterium massiliense DSM 45435, type strain of Corynebacterium massiliense.</title>
        <authorList>
            <person name="Busche T."/>
            <person name="Kalinowski J."/>
            <person name="Ruckert C."/>
        </authorList>
    </citation>
    <scope>NUCLEOTIDE SEQUENCE [LARGE SCALE GENOMIC DNA]</scope>
    <source>
        <strain evidence="2 3">DSM 45435</strain>
    </source>
</reference>
<protein>
    <submittedName>
        <fullName evidence="2">ABC-2 family transporter protein</fullName>
    </submittedName>
</protein>
<evidence type="ECO:0000313" key="2">
    <source>
        <dbReference type="EMBL" id="WCZ32738.1"/>
    </source>
</evidence>
<name>A0ABY7U7Q9_9CORY</name>
<accession>A0ABY7U7Q9</accession>
<organism evidence="2 3">
    <name type="scientific">Corynebacterium massiliense DSM 45435</name>
    <dbReference type="NCBI Taxonomy" id="1121364"/>
    <lineage>
        <taxon>Bacteria</taxon>
        <taxon>Bacillati</taxon>
        <taxon>Actinomycetota</taxon>
        <taxon>Actinomycetes</taxon>
        <taxon>Mycobacteriales</taxon>
        <taxon>Corynebacteriaceae</taxon>
        <taxon>Corynebacterium</taxon>
    </lineage>
</organism>
<feature type="transmembrane region" description="Helical" evidence="1">
    <location>
        <begin position="217"/>
        <end position="237"/>
    </location>
</feature>
<keyword evidence="1" id="KW-1133">Transmembrane helix</keyword>
<sequence>MHIFLSEARKLFSLRSTWIYLLITLGGMAAAPILDALLAADGLNRNMPLVGLTNAGALASLVIIFSSAMMVGNDHKAGTIAWSFLSTNNRGRIVASQAILITLAQLAAAVLGMLLGFLGSTAVGATWDMSTFGEAQFPQWLVMWSLYSLLAVGLAWILRSGTYAAIIMLIEDMIIETTAPALPGEAGRLVTQILPGANAVAVTGNESAAGIEHGPTVAALILLIYLAVALVGGWLIACRRAVR</sequence>
<dbReference type="Proteomes" id="UP001220064">
    <property type="component" value="Chromosome"/>
</dbReference>
<evidence type="ECO:0000313" key="3">
    <source>
        <dbReference type="Proteomes" id="UP001220064"/>
    </source>
</evidence>
<feature type="transmembrane region" description="Helical" evidence="1">
    <location>
        <begin position="137"/>
        <end position="158"/>
    </location>
</feature>
<keyword evidence="1" id="KW-0812">Transmembrane</keyword>
<feature type="transmembrane region" description="Helical" evidence="1">
    <location>
        <begin position="93"/>
        <end position="117"/>
    </location>
</feature>
<evidence type="ECO:0000256" key="1">
    <source>
        <dbReference type="SAM" id="Phobius"/>
    </source>
</evidence>
<keyword evidence="1" id="KW-0472">Membrane</keyword>
<dbReference type="RefSeq" id="WP_022862211.1">
    <property type="nucleotide sequence ID" value="NZ_ATVG01000001.1"/>
</dbReference>
<dbReference type="EMBL" id="CP063189">
    <property type="protein sequence ID" value="WCZ32738.1"/>
    <property type="molecule type" value="Genomic_DNA"/>
</dbReference>
<gene>
    <name evidence="2" type="ORF">CMASS_06520</name>
</gene>
<keyword evidence="3" id="KW-1185">Reference proteome</keyword>
<feature type="transmembrane region" description="Helical" evidence="1">
    <location>
        <begin position="52"/>
        <end position="72"/>
    </location>
</feature>